<reference evidence="1 2" key="1">
    <citation type="journal article" date="2021" name="Phytopathology">
        <title>Complete genome sequence of Ralstonia syzygii subsp. indonesiensis strain LLRS-1, isolated from wilted tobacco in China.</title>
        <authorList>
            <person name="Lu C.H."/>
            <person name="Li J.Y."/>
            <person name="Mi M.G."/>
            <person name="Lin Z.L."/>
            <person name="Jiang N."/>
            <person name="Gai X."/>
            <person name="Ma J.H."/>
            <person name="Lei L.P."/>
            <person name="Xia Z.Y."/>
        </authorList>
    </citation>
    <scope>NUCLEOTIDE SEQUENCE [LARGE SCALE GENOMIC DNA]</scope>
    <source>
        <strain evidence="1 2">LLRS-1</strain>
    </source>
</reference>
<dbReference type="EMBL" id="CP046729">
    <property type="protein sequence ID" value="QUP54620.1"/>
    <property type="molecule type" value="Genomic_DNA"/>
</dbReference>
<keyword evidence="2" id="KW-1185">Reference proteome</keyword>
<dbReference type="Proteomes" id="UP000677898">
    <property type="component" value="Chromosome"/>
</dbReference>
<gene>
    <name evidence="1" type="ORF">GO998_13195</name>
</gene>
<sequence>MPRIRSHDRYFTSRGPTDPLADFHSEPVVKLHKSVDPSLCGLSSFRSRKVRVDSDTIDNLKIAEQTVQQVRRMLPYGGGNQKPDITYTEGESWARRTMLRDETYCQNPIQHAKEAVRYQAGNCAEHANVSYTLLAGRQLNAPLLRVSDAEDDHAYVLIGDPRDPQWGERDTVVVDAWVTHPSAFTLAEGDDMRPTMPPSFQRSRYSHPDPDANLRNVRHVTTEEVNQYLAEYSRPHVGPELLDYIDQYVDTNKFFNTKTSAEDPSTRYSDSSFCSKSMDRIARSTVDRQTEARRAWNNSPYEW</sequence>
<proteinExistence type="predicted"/>
<evidence type="ECO:0000313" key="2">
    <source>
        <dbReference type="Proteomes" id="UP000677898"/>
    </source>
</evidence>
<accession>A0ABX7ZHM2</accession>
<protein>
    <submittedName>
        <fullName evidence="1">Type III effector</fullName>
    </submittedName>
</protein>
<evidence type="ECO:0000313" key="1">
    <source>
        <dbReference type="EMBL" id="QUP54620.1"/>
    </source>
</evidence>
<organism evidence="1 2">
    <name type="scientific">Ralstonia syzygii</name>
    <dbReference type="NCBI Taxonomy" id="28097"/>
    <lineage>
        <taxon>Bacteria</taxon>
        <taxon>Pseudomonadati</taxon>
        <taxon>Pseudomonadota</taxon>
        <taxon>Betaproteobacteria</taxon>
        <taxon>Burkholderiales</taxon>
        <taxon>Burkholderiaceae</taxon>
        <taxon>Ralstonia</taxon>
        <taxon>Ralstonia solanacearum species complex</taxon>
    </lineage>
</organism>
<dbReference type="RefSeq" id="WP_211903854.1">
    <property type="nucleotide sequence ID" value="NZ_CP046729.1"/>
</dbReference>
<name>A0ABX7ZHM2_9RALS</name>